<organism evidence="1 2">
    <name type="scientific">Bradyrhizobium commune</name>
    <dbReference type="NCBI Taxonomy" id="83627"/>
    <lineage>
        <taxon>Bacteria</taxon>
        <taxon>Pseudomonadati</taxon>
        <taxon>Pseudomonadota</taxon>
        <taxon>Alphaproteobacteria</taxon>
        <taxon>Hyphomicrobiales</taxon>
        <taxon>Nitrobacteraceae</taxon>
        <taxon>Bradyrhizobium</taxon>
    </lineage>
</organism>
<name>A0A7S9D0R9_9BRAD</name>
<dbReference type="Pfam" id="PF13578">
    <property type="entry name" value="Methyltransf_24"/>
    <property type="match status" value="1"/>
</dbReference>
<dbReference type="SUPFAM" id="SSF53335">
    <property type="entry name" value="S-adenosyl-L-methionine-dependent methyltransferases"/>
    <property type="match status" value="1"/>
</dbReference>
<evidence type="ECO:0000313" key="1">
    <source>
        <dbReference type="EMBL" id="QPF89049.1"/>
    </source>
</evidence>
<dbReference type="GO" id="GO:0008168">
    <property type="term" value="F:methyltransferase activity"/>
    <property type="evidence" value="ECO:0007669"/>
    <property type="project" value="UniProtKB-KW"/>
</dbReference>
<dbReference type="Gene3D" id="3.40.50.150">
    <property type="entry name" value="Vaccinia Virus protein VP39"/>
    <property type="match status" value="1"/>
</dbReference>
<keyword evidence="1" id="KW-0808">Transferase</keyword>
<dbReference type="GO" id="GO:0032259">
    <property type="term" value="P:methylation"/>
    <property type="evidence" value="ECO:0007669"/>
    <property type="project" value="UniProtKB-KW"/>
</dbReference>
<dbReference type="RefSeq" id="WP_195798591.1">
    <property type="nucleotide sequence ID" value="NZ_CP061379.1"/>
</dbReference>
<dbReference type="KEGG" id="bcou:IC761_21305"/>
<keyword evidence="2" id="KW-1185">Reference proteome</keyword>
<dbReference type="EMBL" id="CP061379">
    <property type="protein sequence ID" value="QPF89049.1"/>
    <property type="molecule type" value="Genomic_DNA"/>
</dbReference>
<dbReference type="InterPro" id="IPR029063">
    <property type="entry name" value="SAM-dependent_MTases_sf"/>
</dbReference>
<evidence type="ECO:0000313" key="2">
    <source>
        <dbReference type="Proteomes" id="UP000594621"/>
    </source>
</evidence>
<proteinExistence type="predicted"/>
<protein>
    <submittedName>
        <fullName evidence="1">Class I SAM-dependent methyltransferase</fullName>
    </submittedName>
</protein>
<dbReference type="AlphaFoldDB" id="A0A7S9D0R9"/>
<reference evidence="1 2" key="1">
    <citation type="submission" date="2020-09" db="EMBL/GenBank/DDBJ databases">
        <title>Complete genomes of bradyrhizobia occurring on native shrubby legumes in Australia.</title>
        <authorList>
            <person name="Lafay B."/>
        </authorList>
    </citation>
    <scope>NUCLEOTIDE SEQUENCE [LARGE SCALE GENOMIC DNA]</scope>
    <source>
        <strain evidence="1 2">BDV5040</strain>
    </source>
</reference>
<keyword evidence="1" id="KW-0489">Methyltransferase</keyword>
<sequence>MSEDAMNRPARDMIKSAFMKVHRVALSGGLVVLPNHYYTPVADIRELERTKDKWAKRSPMTGIDADLGRQASHLRDIVKPFEPEYRNNSTYKEGAAKGFGPGFGYVEAQALHGVLRWLKPKRMIEVGSGVSTHCATKALAMNAAEGHKGKLTCIEPYPSDYLKGSSDVELVASKVEELDPATFDQLGDGDFLFIDTSHVVRPVGDVTHLYLEVLPRIKPGCVIHIHDIYFPYSFQRDLLTGLFQGAETAVLQALLTNNDRLEILFCLSMLHYDAQDVMKDVFPEYSPIPDVNGLNVPNTTGHFPSSIYLRVRG</sequence>
<accession>A0A7S9D0R9</accession>
<gene>
    <name evidence="1" type="ORF">IC761_21305</name>
</gene>
<dbReference type="Proteomes" id="UP000594621">
    <property type="component" value="Chromosome"/>
</dbReference>